<accession>A0A445DG52</accession>
<evidence type="ECO:0000259" key="2">
    <source>
        <dbReference type="PROSITE" id="PS50948"/>
    </source>
</evidence>
<evidence type="ECO:0000313" key="4">
    <source>
        <dbReference type="Proteomes" id="UP000289738"/>
    </source>
</evidence>
<proteinExistence type="predicted"/>
<dbReference type="PANTHER" id="PTHR32444:SF89">
    <property type="entry name" value="S GLYCOPROTEIN"/>
    <property type="match status" value="1"/>
</dbReference>
<evidence type="ECO:0000256" key="1">
    <source>
        <dbReference type="SAM" id="Phobius"/>
    </source>
</evidence>
<sequence length="216" mass="23447">MRPHPLLQSSSFSRIACSPSPSIHLVASSGSLATVVFVLTFLKFSYLCSASCLRLNRLVGLCCCFPRVIGGASLLSLLVVVARYMVVDVVASASGKTLIAICSVFRSDFDVAALLVLFSCCKNTSPICTCMQRFRPKNQEAWNLRDVSDGCVRNTGLNCLTDKFLHLKNKKLPETSSVFMNKSMTLDECGNLCKRNCSCTAYANIDIRNGGSGCVM</sequence>
<dbReference type="CDD" id="cd01098">
    <property type="entry name" value="PAN_AP_plant"/>
    <property type="match status" value="1"/>
</dbReference>
<dbReference type="Proteomes" id="UP000289738">
    <property type="component" value="Chromosome A04"/>
</dbReference>
<organism evidence="3 4">
    <name type="scientific">Arachis hypogaea</name>
    <name type="common">Peanut</name>
    <dbReference type="NCBI Taxonomy" id="3818"/>
    <lineage>
        <taxon>Eukaryota</taxon>
        <taxon>Viridiplantae</taxon>
        <taxon>Streptophyta</taxon>
        <taxon>Embryophyta</taxon>
        <taxon>Tracheophyta</taxon>
        <taxon>Spermatophyta</taxon>
        <taxon>Magnoliopsida</taxon>
        <taxon>eudicotyledons</taxon>
        <taxon>Gunneridae</taxon>
        <taxon>Pentapetalae</taxon>
        <taxon>rosids</taxon>
        <taxon>fabids</taxon>
        <taxon>Fabales</taxon>
        <taxon>Fabaceae</taxon>
        <taxon>Papilionoideae</taxon>
        <taxon>50 kb inversion clade</taxon>
        <taxon>dalbergioids sensu lato</taxon>
        <taxon>Dalbergieae</taxon>
        <taxon>Pterocarpus clade</taxon>
        <taxon>Arachis</taxon>
    </lineage>
</organism>
<comment type="caution">
    <text evidence="3">The sequence shown here is derived from an EMBL/GenBank/DDBJ whole genome shotgun (WGS) entry which is preliminary data.</text>
</comment>
<feature type="domain" description="Apple" evidence="2">
    <location>
        <begin position="159"/>
        <end position="216"/>
    </location>
</feature>
<feature type="transmembrane region" description="Helical" evidence="1">
    <location>
        <begin position="98"/>
        <end position="118"/>
    </location>
</feature>
<dbReference type="SMR" id="A0A445DG52"/>
<gene>
    <name evidence="3" type="ORF">Ahy_A04g019570</name>
</gene>
<dbReference type="STRING" id="3818.A0A445DG52"/>
<keyword evidence="1" id="KW-0472">Membrane</keyword>
<dbReference type="InterPro" id="IPR003609">
    <property type="entry name" value="Pan_app"/>
</dbReference>
<name>A0A445DG52_ARAHY</name>
<keyword evidence="1" id="KW-1133">Transmembrane helix</keyword>
<dbReference type="PROSITE" id="PS50948">
    <property type="entry name" value="PAN"/>
    <property type="match status" value="1"/>
</dbReference>
<keyword evidence="1" id="KW-0812">Transmembrane</keyword>
<dbReference type="PANTHER" id="PTHR32444">
    <property type="entry name" value="BULB-TYPE LECTIN DOMAIN-CONTAINING PROTEIN"/>
    <property type="match status" value="1"/>
</dbReference>
<dbReference type="EMBL" id="SDMP01000004">
    <property type="protein sequence ID" value="RYR62177.1"/>
    <property type="molecule type" value="Genomic_DNA"/>
</dbReference>
<feature type="transmembrane region" description="Helical" evidence="1">
    <location>
        <begin position="58"/>
        <end position="86"/>
    </location>
</feature>
<reference evidence="3 4" key="1">
    <citation type="submission" date="2019-01" db="EMBL/GenBank/DDBJ databases">
        <title>Sequencing of cultivated peanut Arachis hypogaea provides insights into genome evolution and oil improvement.</title>
        <authorList>
            <person name="Chen X."/>
        </authorList>
    </citation>
    <scope>NUCLEOTIDE SEQUENCE [LARGE SCALE GENOMIC DNA]</scope>
    <source>
        <strain evidence="4">cv. Fuhuasheng</strain>
        <tissue evidence="3">Leaves</tissue>
    </source>
</reference>
<protein>
    <recommendedName>
        <fullName evidence="2">Apple domain-containing protein</fullName>
    </recommendedName>
</protein>
<dbReference type="Pfam" id="PF08276">
    <property type="entry name" value="PAN_2"/>
    <property type="match status" value="1"/>
</dbReference>
<dbReference type="Gramene" id="arahy.Tifrunner.gnm2.ann2.Ah04g237400.1">
    <property type="protein sequence ID" value="arahy.Tifrunner.gnm2.ann2.Ah04g237400.1-CDS"/>
    <property type="gene ID" value="arahy.Tifrunner.gnm2.ann2.Ah04g237400"/>
</dbReference>
<feature type="transmembrane region" description="Helical" evidence="1">
    <location>
        <begin position="21"/>
        <end position="46"/>
    </location>
</feature>
<keyword evidence="4" id="KW-1185">Reference proteome</keyword>
<evidence type="ECO:0000313" key="3">
    <source>
        <dbReference type="EMBL" id="RYR62177.1"/>
    </source>
</evidence>
<dbReference type="AlphaFoldDB" id="A0A445DG52"/>